<dbReference type="EMBL" id="PDUG01000004">
    <property type="protein sequence ID" value="PIC34709.1"/>
    <property type="molecule type" value="Genomic_DNA"/>
</dbReference>
<proteinExistence type="predicted"/>
<dbReference type="Proteomes" id="UP000230233">
    <property type="component" value="Chromosome IV"/>
</dbReference>
<dbReference type="InterPro" id="IPR040129">
    <property type="entry name" value="Lin-15B-like"/>
</dbReference>
<dbReference type="SUPFAM" id="SSF53098">
    <property type="entry name" value="Ribonuclease H-like"/>
    <property type="match status" value="1"/>
</dbReference>
<accession>A0A2G5U5A3</accession>
<keyword evidence="3" id="KW-1185">Reference proteome</keyword>
<name>A0A2G5U5A3_9PELO</name>
<dbReference type="AlphaFoldDB" id="A0A2G5U5A3"/>
<gene>
    <name evidence="2" type="primary">Cni-Y67D8C.3</name>
    <name evidence="2" type="synonym">Cnig_chr_IV.g14283</name>
    <name evidence="2" type="ORF">B9Z55_014283</name>
</gene>
<dbReference type="PANTHER" id="PTHR22716:SF5">
    <property type="entry name" value="INAPPROPRIATE VULVAL CELL PROLIFERATION HOMOLOG"/>
    <property type="match status" value="1"/>
</dbReference>
<feature type="compositionally biased region" description="Basic and acidic residues" evidence="1">
    <location>
        <begin position="1"/>
        <end position="14"/>
    </location>
</feature>
<feature type="compositionally biased region" description="Basic and acidic residues" evidence="1">
    <location>
        <begin position="567"/>
        <end position="596"/>
    </location>
</feature>
<dbReference type="PANTHER" id="PTHR22716">
    <property type="entry name" value="ETS CLASS TRANSCRIPTION FACTOR-RELATED-RELATED"/>
    <property type="match status" value="1"/>
</dbReference>
<evidence type="ECO:0000256" key="1">
    <source>
        <dbReference type="SAM" id="MobiDB-lite"/>
    </source>
</evidence>
<dbReference type="InterPro" id="IPR012337">
    <property type="entry name" value="RNaseH-like_sf"/>
</dbReference>
<protein>
    <recommendedName>
        <fullName evidence="4">HAT C-terminal dimerisation domain-containing protein</fullName>
    </recommendedName>
</protein>
<feature type="region of interest" description="Disordered" evidence="1">
    <location>
        <begin position="552"/>
        <end position="596"/>
    </location>
</feature>
<feature type="compositionally biased region" description="Acidic residues" evidence="1">
    <location>
        <begin position="15"/>
        <end position="25"/>
    </location>
</feature>
<feature type="compositionally biased region" description="Acidic residues" evidence="1">
    <location>
        <begin position="553"/>
        <end position="563"/>
    </location>
</feature>
<feature type="region of interest" description="Disordered" evidence="1">
    <location>
        <begin position="1"/>
        <end position="32"/>
    </location>
</feature>
<dbReference type="GO" id="GO:0040027">
    <property type="term" value="P:negative regulation of vulval development"/>
    <property type="evidence" value="ECO:0007669"/>
    <property type="project" value="InterPro"/>
</dbReference>
<evidence type="ECO:0000313" key="2">
    <source>
        <dbReference type="EMBL" id="PIC34709.1"/>
    </source>
</evidence>
<dbReference type="OrthoDB" id="5784093at2759"/>
<dbReference type="STRING" id="1611254.A0A2G5U5A3"/>
<evidence type="ECO:0008006" key="4">
    <source>
        <dbReference type="Google" id="ProtNLM"/>
    </source>
</evidence>
<evidence type="ECO:0000313" key="3">
    <source>
        <dbReference type="Proteomes" id="UP000230233"/>
    </source>
</evidence>
<reference evidence="3" key="1">
    <citation type="submission" date="2017-10" db="EMBL/GenBank/DDBJ databases">
        <title>Rapid genome shrinkage in a self-fertile nematode reveals novel sperm competition proteins.</title>
        <authorList>
            <person name="Yin D."/>
            <person name="Schwarz E.M."/>
            <person name="Thomas C.G."/>
            <person name="Felde R.L."/>
            <person name="Korf I.F."/>
            <person name="Cutter A.D."/>
            <person name="Schartner C.M."/>
            <person name="Ralston E.J."/>
            <person name="Meyer B.J."/>
            <person name="Haag E.S."/>
        </authorList>
    </citation>
    <scope>NUCLEOTIDE SEQUENCE [LARGE SCALE GENOMIC DNA]</scope>
    <source>
        <strain evidence="3">JU1422</strain>
    </source>
</reference>
<comment type="caution">
    <text evidence="2">The sequence shown here is derived from an EMBL/GenBank/DDBJ whole genome shotgun (WGS) entry which is preliminary data.</text>
</comment>
<sequence>MEERKPEKYYKTEDNDPIEYEEEAPPDLTPPPPIVQFHSNISHFSRPAKLMNARSDLYEQNVYSSVERYNEELAMRFFLGNGRSLETINDPPFLKFLHHLNPTRNPPEPSYMTTRAMTETRPDIKYMRNLGPLGITIEAVRKADEIYLSISSHFYNSHGERQNTVHFEKIIFRDYDGRIVADRIRKVVDARKAMNYAVSYIMSPNCRMLEMITANMPVKNKFICVFSYLTMIANEVIKFPEFLAGLKVLREYVSALQKHREVFTKFKKMQKDANDSADIPCLDVEGDWLSTLYFLASCSHLHETFSNIHENWCMPSYLDAAEENSLANLLDFLLVLCRVTSEICSEDSCISQALYAISMVHNSIKTCGIKSARERMRKTFDKYYKSMTKDRSGDYLTVASLLDPRYAYSTLIFNEENWNLIEKKLIKLFEPSQLQQQGVKTELKDYRQLHENLPVFDEVTTPTTWWNDHRDQLPLMHRQWIEHSALPAVAIDGKRFFAKGGKLAHLFATLDEELHYKAMLLAQSSQDFIGRGNMSSGILNQITEGCKFKRLEDEPDSLEEEPTEPVAEVKLEPMEETNEDSKLVETEVKQEELNDF</sequence>
<organism evidence="2 3">
    <name type="scientific">Caenorhabditis nigoni</name>
    <dbReference type="NCBI Taxonomy" id="1611254"/>
    <lineage>
        <taxon>Eukaryota</taxon>
        <taxon>Metazoa</taxon>
        <taxon>Ecdysozoa</taxon>
        <taxon>Nematoda</taxon>
        <taxon>Chromadorea</taxon>
        <taxon>Rhabditida</taxon>
        <taxon>Rhabditina</taxon>
        <taxon>Rhabditomorpha</taxon>
        <taxon>Rhabditoidea</taxon>
        <taxon>Rhabditidae</taxon>
        <taxon>Peloderinae</taxon>
        <taxon>Caenorhabditis</taxon>
    </lineage>
</organism>